<proteinExistence type="predicted"/>
<reference evidence="3" key="1">
    <citation type="submission" date="2023-03" db="EMBL/GenBank/DDBJ databases">
        <title>Massive genome expansion in bonnet fungi (Mycena s.s.) driven by repeated elements and novel gene families across ecological guilds.</title>
        <authorList>
            <consortium name="Lawrence Berkeley National Laboratory"/>
            <person name="Harder C.B."/>
            <person name="Miyauchi S."/>
            <person name="Viragh M."/>
            <person name="Kuo A."/>
            <person name="Thoen E."/>
            <person name="Andreopoulos B."/>
            <person name="Lu D."/>
            <person name="Skrede I."/>
            <person name="Drula E."/>
            <person name="Henrissat B."/>
            <person name="Morin E."/>
            <person name="Kohler A."/>
            <person name="Barry K."/>
            <person name="LaButti K."/>
            <person name="Morin E."/>
            <person name="Salamov A."/>
            <person name="Lipzen A."/>
            <person name="Mereny Z."/>
            <person name="Hegedus B."/>
            <person name="Baldrian P."/>
            <person name="Stursova M."/>
            <person name="Weitz H."/>
            <person name="Taylor A."/>
            <person name="Grigoriev I.V."/>
            <person name="Nagy L.G."/>
            <person name="Martin F."/>
            <person name="Kauserud H."/>
        </authorList>
    </citation>
    <scope>NUCLEOTIDE SEQUENCE</scope>
    <source>
        <strain evidence="3">CBHHK067</strain>
    </source>
</reference>
<feature type="region of interest" description="Disordered" evidence="2">
    <location>
        <begin position="651"/>
        <end position="674"/>
    </location>
</feature>
<evidence type="ECO:0000256" key="1">
    <source>
        <dbReference type="SAM" id="Coils"/>
    </source>
</evidence>
<feature type="coiled-coil region" evidence="1">
    <location>
        <begin position="434"/>
        <end position="489"/>
    </location>
</feature>
<dbReference type="Proteomes" id="UP001221757">
    <property type="component" value="Unassembled WGS sequence"/>
</dbReference>
<sequence length="674" mass="76609">MSFPKSARFEPQQISDVPGPNSYNLCQESQLDAYKRGAFLEKADRFSKDLPDEVPGPGAYNIAPTANSKFTSRPPPPNLGDRYALLQKKVEDLERIHNDGKKAHQAELDRIKAELSRTQKTNMEHADRLEKQKKQNALLDVRIQDLKKVSSTEQAELKDLRVKLRMSEHERGQLSFKQGEAGELKKAIQALESKRREDIREKDRAIADLEKSAAGERKKRELAETRLQELQGRGDAELAKAQSFRQQLAQAQEETRHAVESAAAAETEAAEKQQWVLDQLEQHRALLARVAEDYARLAAESVSAAIHSKLKHEHGVLQIRIWRLERKLANSEGQITELVNLIRHAHNTNAVFAREIQDLQEECDFYRWTPAARLEDAPQLAPLYADLAAAMRDLHETKSSIQLSDNLLATSLAELYMSQLEQERQTSHDARVRGENLETEVAKTRQERDDHYNQLTAATTMVDEVRTSVARAEQQRSELEHKMNAVTRQSDMASTNHKKAVQQLTETVQRNRMTEDGLRSEIELLTTELADAEQFQAAYYSLSDEVKSLIARNELAEGEAQQLSKFNAEILGHQNPAQRIMYVDRIRRELAEIKHRLAITEAECESVAAHNVELLRELEMYKSASVPMQNKPRTIVTRISRPPLASLNHSTATAPAIKRETPEVDQREDFSYAI</sequence>
<evidence type="ECO:0000313" key="3">
    <source>
        <dbReference type="EMBL" id="KAJ7703281.1"/>
    </source>
</evidence>
<feature type="region of interest" description="Disordered" evidence="2">
    <location>
        <begin position="1"/>
        <end position="23"/>
    </location>
</feature>
<organism evidence="3 4">
    <name type="scientific">Mycena rosella</name>
    <name type="common">Pink bonnet</name>
    <name type="synonym">Agaricus rosellus</name>
    <dbReference type="NCBI Taxonomy" id="1033263"/>
    <lineage>
        <taxon>Eukaryota</taxon>
        <taxon>Fungi</taxon>
        <taxon>Dikarya</taxon>
        <taxon>Basidiomycota</taxon>
        <taxon>Agaricomycotina</taxon>
        <taxon>Agaricomycetes</taxon>
        <taxon>Agaricomycetidae</taxon>
        <taxon>Agaricales</taxon>
        <taxon>Marasmiineae</taxon>
        <taxon>Mycenaceae</taxon>
        <taxon>Mycena</taxon>
    </lineage>
</organism>
<keyword evidence="1" id="KW-0175">Coiled coil</keyword>
<comment type="caution">
    <text evidence="3">The sequence shown here is derived from an EMBL/GenBank/DDBJ whole genome shotgun (WGS) entry which is preliminary data.</text>
</comment>
<name>A0AAD7GNT9_MYCRO</name>
<dbReference type="EMBL" id="JARKIE010000013">
    <property type="protein sequence ID" value="KAJ7703281.1"/>
    <property type="molecule type" value="Genomic_DNA"/>
</dbReference>
<feature type="region of interest" description="Disordered" evidence="2">
    <location>
        <begin position="48"/>
        <end position="79"/>
    </location>
</feature>
<keyword evidence="4" id="KW-1185">Reference proteome</keyword>
<feature type="compositionally biased region" description="Basic and acidic residues" evidence="2">
    <location>
        <begin position="657"/>
        <end position="674"/>
    </location>
</feature>
<feature type="coiled-coil region" evidence="1">
    <location>
        <begin position="101"/>
        <end position="300"/>
    </location>
</feature>
<accession>A0AAD7GNT9</accession>
<gene>
    <name evidence="3" type="ORF">B0H17DRAFT_1194478</name>
</gene>
<evidence type="ECO:0000256" key="2">
    <source>
        <dbReference type="SAM" id="MobiDB-lite"/>
    </source>
</evidence>
<evidence type="ECO:0000313" key="4">
    <source>
        <dbReference type="Proteomes" id="UP001221757"/>
    </source>
</evidence>
<protein>
    <submittedName>
        <fullName evidence="3">Uncharacterized protein</fullName>
    </submittedName>
</protein>
<dbReference type="AlphaFoldDB" id="A0AAD7GNT9"/>